<keyword evidence="2 5" id="KW-0489">Methyltransferase</keyword>
<dbReference type="PANTHER" id="PTHR10629">
    <property type="entry name" value="CYTOSINE-SPECIFIC METHYLTRANSFERASE"/>
    <property type="match status" value="1"/>
</dbReference>
<dbReference type="Proteomes" id="UP000018189">
    <property type="component" value="Unassembled WGS sequence"/>
</dbReference>
<dbReference type="InterPro" id="IPR050390">
    <property type="entry name" value="C5-Methyltransferase"/>
</dbReference>
<feature type="active site" evidence="5">
    <location>
        <position position="95"/>
    </location>
</feature>
<dbReference type="PROSITE" id="PS00094">
    <property type="entry name" value="C5_MTASE_1"/>
    <property type="match status" value="1"/>
</dbReference>
<evidence type="ECO:0000256" key="4">
    <source>
        <dbReference type="ARBA" id="ARBA00022691"/>
    </source>
</evidence>
<gene>
    <name evidence="7" type="ORF">BN522_00582</name>
</gene>
<evidence type="ECO:0000256" key="6">
    <source>
        <dbReference type="RuleBase" id="RU000416"/>
    </source>
</evidence>
<name>R7PU94_METSM</name>
<dbReference type="Pfam" id="PF00145">
    <property type="entry name" value="DNA_methylase"/>
    <property type="match status" value="1"/>
</dbReference>
<dbReference type="EC" id="2.1.1.37" evidence="1"/>
<evidence type="ECO:0000256" key="5">
    <source>
        <dbReference type="PROSITE-ProRule" id="PRU01016"/>
    </source>
</evidence>
<keyword evidence="3 5" id="KW-0808">Transferase</keyword>
<dbReference type="AlphaFoldDB" id="R7PU94"/>
<organism evidence="7">
    <name type="scientific">Methanobrevibacter smithii CAG:186</name>
    <dbReference type="NCBI Taxonomy" id="1263088"/>
    <lineage>
        <taxon>Archaea</taxon>
        <taxon>Methanobacteriati</taxon>
        <taxon>Methanobacteriota</taxon>
        <taxon>Methanomada group</taxon>
        <taxon>Methanobacteria</taxon>
        <taxon>Methanobacteriales</taxon>
        <taxon>Methanobacteriaceae</taxon>
        <taxon>Methanobrevibacter</taxon>
    </lineage>
</organism>
<dbReference type="GO" id="GO:0003886">
    <property type="term" value="F:DNA (cytosine-5-)-methyltransferase activity"/>
    <property type="evidence" value="ECO:0007669"/>
    <property type="project" value="UniProtKB-EC"/>
</dbReference>
<dbReference type="InterPro" id="IPR001525">
    <property type="entry name" value="C5_MeTfrase"/>
</dbReference>
<evidence type="ECO:0000313" key="7">
    <source>
        <dbReference type="EMBL" id="CDF28699.1"/>
    </source>
</evidence>
<dbReference type="EMBL" id="CBKP010000019">
    <property type="protein sequence ID" value="CDF28699.1"/>
    <property type="molecule type" value="Genomic_DNA"/>
</dbReference>
<protein>
    <recommendedName>
        <fullName evidence="1">DNA (cytosine-5-)-methyltransferase</fullName>
        <ecNumber evidence="1">2.1.1.37</ecNumber>
    </recommendedName>
</protein>
<dbReference type="GO" id="GO:0044027">
    <property type="term" value="P:negative regulation of gene expression via chromosomal CpG island methylation"/>
    <property type="evidence" value="ECO:0007669"/>
    <property type="project" value="TreeGrafter"/>
</dbReference>
<evidence type="ECO:0000256" key="2">
    <source>
        <dbReference type="ARBA" id="ARBA00022603"/>
    </source>
</evidence>
<evidence type="ECO:0000256" key="1">
    <source>
        <dbReference type="ARBA" id="ARBA00011975"/>
    </source>
</evidence>
<dbReference type="GO" id="GO:0003677">
    <property type="term" value="F:DNA binding"/>
    <property type="evidence" value="ECO:0007669"/>
    <property type="project" value="TreeGrafter"/>
</dbReference>
<dbReference type="GO" id="GO:0032259">
    <property type="term" value="P:methylation"/>
    <property type="evidence" value="ECO:0007669"/>
    <property type="project" value="UniProtKB-KW"/>
</dbReference>
<comment type="caution">
    <text evidence="7">The sequence shown here is derived from an EMBL/GenBank/DDBJ whole genome shotgun (WGS) entry which is preliminary data.</text>
</comment>
<proteinExistence type="inferred from homology"/>
<comment type="similarity">
    <text evidence="5 6">Belongs to the class I-like SAM-binding methyltransferase superfamily. C5-methyltransferase family.</text>
</comment>
<dbReference type="PANTHER" id="PTHR10629:SF52">
    <property type="entry name" value="DNA (CYTOSINE-5)-METHYLTRANSFERASE 1"/>
    <property type="match status" value="1"/>
</dbReference>
<dbReference type="Gene3D" id="3.90.120.10">
    <property type="entry name" value="DNA Methylase, subunit A, domain 2"/>
    <property type="match status" value="1"/>
</dbReference>
<dbReference type="SUPFAM" id="SSF53335">
    <property type="entry name" value="S-adenosyl-L-methionine-dependent methyltransferases"/>
    <property type="match status" value="1"/>
</dbReference>
<reference evidence="7" key="1">
    <citation type="submission" date="2012-11" db="EMBL/GenBank/DDBJ databases">
        <title>Dependencies among metagenomic species, viruses, plasmids and units of genetic variation.</title>
        <authorList>
            <person name="Nielsen H.B."/>
            <person name="Almeida M."/>
            <person name="Juncker A.S."/>
            <person name="Rasmussen S."/>
            <person name="Li J."/>
            <person name="Sunagawa S."/>
            <person name="Plichta D."/>
            <person name="Gautier L."/>
            <person name="Le Chatelier E."/>
            <person name="Peletier E."/>
            <person name="Bonde I."/>
            <person name="Nielsen T."/>
            <person name="Manichanh C."/>
            <person name="Arumugam M."/>
            <person name="Batto J."/>
            <person name="Santos M.B.Q.D."/>
            <person name="Blom N."/>
            <person name="Borruel N."/>
            <person name="Burgdorf K.S."/>
            <person name="Boumezbeur F."/>
            <person name="Casellas F."/>
            <person name="Dore J."/>
            <person name="Guarner F."/>
            <person name="Hansen T."/>
            <person name="Hildebrand F."/>
            <person name="Kaas R.S."/>
            <person name="Kennedy S."/>
            <person name="Kristiansen K."/>
            <person name="Kultima J.R."/>
            <person name="Leonard P."/>
            <person name="Levenez F."/>
            <person name="Lund O."/>
            <person name="Moumen B."/>
            <person name="Le Paslier D."/>
            <person name="Pons N."/>
            <person name="Pedersen O."/>
            <person name="Prifti E."/>
            <person name="Qin J."/>
            <person name="Raes J."/>
            <person name="Tap J."/>
            <person name="Tims S."/>
            <person name="Ussery D.W."/>
            <person name="Yamada T."/>
            <person name="MetaHit consortium"/>
            <person name="Renault P."/>
            <person name="Sicheritz-Ponten T."/>
            <person name="Bork P."/>
            <person name="Wang J."/>
            <person name="Brunak S."/>
            <person name="Ehrlich S.D."/>
        </authorList>
    </citation>
    <scope>NUCLEOTIDE SEQUENCE [LARGE SCALE GENOMIC DNA]</scope>
</reference>
<dbReference type="PRINTS" id="PR00105">
    <property type="entry name" value="C5METTRFRASE"/>
</dbReference>
<dbReference type="NCBIfam" id="TIGR00675">
    <property type="entry name" value="dcm"/>
    <property type="match status" value="1"/>
</dbReference>
<dbReference type="PROSITE" id="PS51679">
    <property type="entry name" value="SAM_MT_C5"/>
    <property type="match status" value="1"/>
</dbReference>
<dbReference type="Gene3D" id="3.40.50.150">
    <property type="entry name" value="Vaccinia Virus protein VP39"/>
    <property type="match status" value="1"/>
</dbReference>
<keyword evidence="4 5" id="KW-0949">S-adenosyl-L-methionine</keyword>
<dbReference type="InterPro" id="IPR018117">
    <property type="entry name" value="C5_DNA_meth_AS"/>
</dbReference>
<sequence>MVNKDDFEMCANENKYNCIDLFCGAGGLSLGFEMENFNILAGFEIEPNFLETYTNAHPNAIGFNEDLNNTDVIKLLKKKGIDPNEIDVVIGGPPCQGFSTVGNRMIDDPRNNLVRIYADIVDSIKPKMFLMENVSGLASMKNGKDELIKDELIDIFNDRGYNVESKVLVAADYGVPQLRKRIFFVGIKKEYWYNFKFPAPTHHDKNSLLAHSNDAKHYLTVKDALSDLPIIECKESAIEYNLPPQNEYQEYCRKNSDKLFNHKAPNHSDLVIERIKNIPQGGNHGDLPDELKLKRGYPNIYGKLDESKPADTITGNCGCASAPGRFLHPTSNRVMSVREACRLQSIPDYVEFKGSNSQQYKQVGNAVPPLLAKAIASEFRKSLDNLN</sequence>
<evidence type="ECO:0000256" key="3">
    <source>
        <dbReference type="ARBA" id="ARBA00022679"/>
    </source>
</evidence>
<accession>R7PU94</accession>
<dbReference type="InterPro" id="IPR029063">
    <property type="entry name" value="SAM-dependent_MTases_sf"/>
</dbReference>